<evidence type="ECO:0000313" key="1">
    <source>
        <dbReference type="EMBL" id="OGF21934.1"/>
    </source>
</evidence>
<proteinExistence type="predicted"/>
<protein>
    <recommendedName>
        <fullName evidence="3">DUF721 domain-containing protein</fullName>
    </recommendedName>
</protein>
<dbReference type="EMBL" id="MFFS01000047">
    <property type="protein sequence ID" value="OGF21934.1"/>
    <property type="molecule type" value="Genomic_DNA"/>
</dbReference>
<evidence type="ECO:0008006" key="3">
    <source>
        <dbReference type="Google" id="ProtNLM"/>
    </source>
</evidence>
<accession>A0A1F5S5G3</accession>
<dbReference type="Pfam" id="PF05258">
    <property type="entry name" value="DciA"/>
    <property type="match status" value="1"/>
</dbReference>
<evidence type="ECO:0000313" key="2">
    <source>
        <dbReference type="Proteomes" id="UP000178323"/>
    </source>
</evidence>
<dbReference type="Proteomes" id="UP000178323">
    <property type="component" value="Unassembled WGS sequence"/>
</dbReference>
<organism evidence="1 2">
    <name type="scientific">Candidatus Falkowbacteria bacterium RBG_13_39_14</name>
    <dbReference type="NCBI Taxonomy" id="1797985"/>
    <lineage>
        <taxon>Bacteria</taxon>
        <taxon>Candidatus Falkowiibacteriota</taxon>
    </lineage>
</organism>
<sequence length="111" mass="13013">MDINKFIMIKLENILQDSINRAGIRKQVSSALVLDKFKEVLEKIFKDEYSEERTREILADLKPLYLKNNVLTVASLNSSLSQEIRLREKTILYRLNNDLGRKMVEKIVFVI</sequence>
<comment type="caution">
    <text evidence="1">The sequence shown here is derived from an EMBL/GenBank/DDBJ whole genome shotgun (WGS) entry which is preliminary data.</text>
</comment>
<dbReference type="AlphaFoldDB" id="A0A1F5S5G3"/>
<reference evidence="1 2" key="1">
    <citation type="journal article" date="2016" name="Nat. Commun.">
        <title>Thousands of microbial genomes shed light on interconnected biogeochemical processes in an aquifer system.</title>
        <authorList>
            <person name="Anantharaman K."/>
            <person name="Brown C.T."/>
            <person name="Hug L.A."/>
            <person name="Sharon I."/>
            <person name="Castelle C.J."/>
            <person name="Probst A.J."/>
            <person name="Thomas B.C."/>
            <person name="Singh A."/>
            <person name="Wilkins M.J."/>
            <person name="Karaoz U."/>
            <person name="Brodie E.L."/>
            <person name="Williams K.H."/>
            <person name="Hubbard S.S."/>
            <person name="Banfield J.F."/>
        </authorList>
    </citation>
    <scope>NUCLEOTIDE SEQUENCE [LARGE SCALE GENOMIC DNA]</scope>
</reference>
<gene>
    <name evidence="1" type="ORF">A2Y83_05175</name>
</gene>
<name>A0A1F5S5G3_9BACT</name>
<dbReference type="InterPro" id="IPR007922">
    <property type="entry name" value="DciA-like"/>
</dbReference>